<dbReference type="PANTHER" id="PTHR35807">
    <property type="entry name" value="TRANSCRIPTIONAL REGULATOR REDD-RELATED"/>
    <property type="match status" value="1"/>
</dbReference>
<feature type="compositionally biased region" description="Low complexity" evidence="7">
    <location>
        <begin position="262"/>
        <end position="273"/>
    </location>
</feature>
<accession>A0ABV9X7T3</accession>
<comment type="caution">
    <text evidence="9">The sequence shown here is derived from an EMBL/GenBank/DDBJ whole genome shotgun (WGS) entry which is preliminary data.</text>
</comment>
<gene>
    <name evidence="9" type="ORF">ACFPM3_03070</name>
</gene>
<keyword evidence="3" id="KW-0805">Transcription regulation</keyword>
<feature type="compositionally biased region" description="Pro residues" evidence="7">
    <location>
        <begin position="246"/>
        <end position="261"/>
    </location>
</feature>
<feature type="compositionally biased region" description="Low complexity" evidence="7">
    <location>
        <begin position="332"/>
        <end position="343"/>
    </location>
</feature>
<name>A0ABV9X7T3_9ACTN</name>
<dbReference type="SUPFAM" id="SSF48452">
    <property type="entry name" value="TPR-like"/>
    <property type="match status" value="2"/>
</dbReference>
<dbReference type="EMBL" id="JBHSJD010000002">
    <property type="protein sequence ID" value="MFC5021131.1"/>
    <property type="molecule type" value="Genomic_DNA"/>
</dbReference>
<dbReference type="SUPFAM" id="SSF52540">
    <property type="entry name" value="P-loop containing nucleoside triphosphate hydrolases"/>
    <property type="match status" value="1"/>
</dbReference>
<evidence type="ECO:0000256" key="1">
    <source>
        <dbReference type="ARBA" id="ARBA00005820"/>
    </source>
</evidence>
<comment type="similarity">
    <text evidence="1">Belongs to the AfsR/DnrI/RedD regulatory family.</text>
</comment>
<feature type="domain" description="OmpR/PhoB-type" evidence="8">
    <location>
        <begin position="1"/>
        <end position="89"/>
    </location>
</feature>
<dbReference type="InterPro" id="IPR041664">
    <property type="entry name" value="AAA_16"/>
</dbReference>
<keyword evidence="4 6" id="KW-0238">DNA-binding</keyword>
<feature type="compositionally biased region" description="Gly residues" evidence="7">
    <location>
        <begin position="274"/>
        <end position="284"/>
    </location>
</feature>
<feature type="compositionally biased region" description="Pro residues" evidence="7">
    <location>
        <begin position="301"/>
        <end position="319"/>
    </location>
</feature>
<keyword evidence="5" id="KW-0804">Transcription</keyword>
<dbReference type="InterPro" id="IPR001867">
    <property type="entry name" value="OmpR/PhoB-type_DNA-bd"/>
</dbReference>
<evidence type="ECO:0000256" key="3">
    <source>
        <dbReference type="ARBA" id="ARBA00023015"/>
    </source>
</evidence>
<evidence type="ECO:0000256" key="5">
    <source>
        <dbReference type="ARBA" id="ARBA00023163"/>
    </source>
</evidence>
<feature type="region of interest" description="Disordered" evidence="7">
    <location>
        <begin position="242"/>
        <end position="347"/>
    </location>
</feature>
<evidence type="ECO:0000256" key="6">
    <source>
        <dbReference type="PROSITE-ProRule" id="PRU01091"/>
    </source>
</evidence>
<proteinExistence type="inferred from homology"/>
<dbReference type="InterPro" id="IPR016032">
    <property type="entry name" value="Sig_transdc_resp-reg_C-effctor"/>
</dbReference>
<keyword evidence="2" id="KW-0902">Two-component regulatory system</keyword>
<dbReference type="PROSITE" id="PS51755">
    <property type="entry name" value="OMPR_PHOB"/>
    <property type="match status" value="1"/>
</dbReference>
<dbReference type="SMART" id="SM01043">
    <property type="entry name" value="BTAD"/>
    <property type="match status" value="1"/>
</dbReference>
<dbReference type="PANTHER" id="PTHR35807:SF1">
    <property type="entry name" value="TRANSCRIPTIONAL REGULATOR REDD"/>
    <property type="match status" value="1"/>
</dbReference>
<dbReference type="CDD" id="cd15831">
    <property type="entry name" value="BTAD"/>
    <property type="match status" value="1"/>
</dbReference>
<evidence type="ECO:0000256" key="4">
    <source>
        <dbReference type="ARBA" id="ARBA00023125"/>
    </source>
</evidence>
<evidence type="ECO:0000256" key="7">
    <source>
        <dbReference type="SAM" id="MobiDB-lite"/>
    </source>
</evidence>
<feature type="compositionally biased region" description="Low complexity" evidence="7">
    <location>
        <begin position="285"/>
        <end position="297"/>
    </location>
</feature>
<evidence type="ECO:0000313" key="10">
    <source>
        <dbReference type="Proteomes" id="UP001595829"/>
    </source>
</evidence>
<dbReference type="Gene3D" id="1.10.10.10">
    <property type="entry name" value="Winged helix-like DNA-binding domain superfamily/Winged helix DNA-binding domain"/>
    <property type="match status" value="1"/>
</dbReference>
<dbReference type="Pfam" id="PF13191">
    <property type="entry name" value="AAA_16"/>
    <property type="match status" value="1"/>
</dbReference>
<evidence type="ECO:0000256" key="2">
    <source>
        <dbReference type="ARBA" id="ARBA00023012"/>
    </source>
</evidence>
<feature type="DNA-binding region" description="OmpR/PhoB-type" evidence="6">
    <location>
        <begin position="1"/>
        <end position="89"/>
    </location>
</feature>
<organism evidence="9 10">
    <name type="scientific">Streptomyces coeruleoprunus</name>
    <dbReference type="NCBI Taxonomy" id="285563"/>
    <lineage>
        <taxon>Bacteria</taxon>
        <taxon>Bacillati</taxon>
        <taxon>Actinomycetota</taxon>
        <taxon>Actinomycetes</taxon>
        <taxon>Kitasatosporales</taxon>
        <taxon>Streptomycetaceae</taxon>
        <taxon>Streptomyces</taxon>
    </lineage>
</organism>
<dbReference type="RefSeq" id="WP_345693119.1">
    <property type="nucleotide sequence ID" value="NZ_BAABIT010000001.1"/>
</dbReference>
<dbReference type="Pfam" id="PF03704">
    <property type="entry name" value="BTAD"/>
    <property type="match status" value="1"/>
</dbReference>
<dbReference type="InterPro" id="IPR011990">
    <property type="entry name" value="TPR-like_helical_dom_sf"/>
</dbReference>
<dbReference type="InterPro" id="IPR005158">
    <property type="entry name" value="BTAD"/>
</dbReference>
<dbReference type="InterPro" id="IPR027417">
    <property type="entry name" value="P-loop_NTPase"/>
</dbReference>
<evidence type="ECO:0000313" key="9">
    <source>
        <dbReference type="EMBL" id="MFC5021131.1"/>
    </source>
</evidence>
<dbReference type="SUPFAM" id="SSF46894">
    <property type="entry name" value="C-terminal effector domain of the bipartite response regulators"/>
    <property type="match status" value="1"/>
</dbReference>
<keyword evidence="10" id="KW-1185">Reference proteome</keyword>
<sequence length="1111" mass="120984">MTAEADGREIDLGPPRRRALLALLLVRLGHVVPTQQLLDELWGDRLPDRALASLHSYISHLRRSLVPHPQPGERTRLIRRVSAGYVLDLRRDQVDAHRFEDAVAEGRRLQRERRHTEARDRLGTALGWWRGTPYEELATDYPPLSEESDRLGRVRLSAIESWADASLTLGDVEAVAELDAEVRAHPGRERLAGQVMTAQYRLGRQADALAVYARTRDWLARELGVDAGEELKRLHHAILRQDLATPPAPPRPSRLGPPPLTTPATAGPTREAPGAGGGAAGPQGAGAAAVPDRGAAGTPVPSAPHVPVQPPSRPLPGGPPAQHALPRPSGVPARPAQAPPAAGAERRPFAGREHELAALRILVADVLCGKGRLAAVLGEPGIGKSRLLGEVSQRLRNDRMEAVWGYCFPGRGAPPYWLWTQVLRQLAASRPDAFRGATERFGDLLAPLFDGATDGATDEDGGRRDRHADSAAPDRFRTYDAVCETLLSLADSSPLLLLLEDLHWADAPSLQLLRLLTSRLNGRRLGIVISARTWEIESDPALGEALGETLWSPRTETVRLVGLPEEAVSVIVSAASGPGVSRETIQRLHERSKGNPYFVNQLMSLLGDATRLHDPRAARLMLTRVPSGVREVLTQRFATLPDPTRDLLRLCAVIGSEIDVRLLTEVAGHDEATGEPLEPAVRAQLLCEDPANPGGLHFTHALVRETLYGELSRHRRAQLHARVAETLARTRCRHDGVEQLAHHAWEGSQVLSPAQALPALCRAAEAAELRLAYEQAEMWLRRAIELVRLLPPGDATAPLLEQQLQIQLGQMLATTRGYGDADAEAAFTRSRALNPLTGAEDQPTVLWSLCTANLVTGRYEGALGFSDRLRAMPGRPQDPVAYLGARYGRGIVLHVRGRLTEALAELEDAVDRADALGAEGGRHVARYFQHDPRISCRSYDAFTHWLLGAADAASARRAELLSLTHHDSRPGDRAFALYVDAVLAGLEGDVATARRSGELGREVADRYGLRYWRSMLSVCEGWALVHGGEEEPGLSLIRSALSELRASGTLIRLPLHLGFLAEALHHVGRRDEAAAVLRRLAQEVGSRGEHAYLHPRLPSTSLMHVLQQDAG</sequence>
<dbReference type="Proteomes" id="UP001595829">
    <property type="component" value="Unassembled WGS sequence"/>
</dbReference>
<dbReference type="InterPro" id="IPR036388">
    <property type="entry name" value="WH-like_DNA-bd_sf"/>
</dbReference>
<dbReference type="Pfam" id="PF00486">
    <property type="entry name" value="Trans_reg_C"/>
    <property type="match status" value="1"/>
</dbReference>
<dbReference type="SMART" id="SM00862">
    <property type="entry name" value="Trans_reg_C"/>
    <property type="match status" value="1"/>
</dbReference>
<evidence type="ECO:0000259" key="8">
    <source>
        <dbReference type="PROSITE" id="PS51755"/>
    </source>
</evidence>
<reference evidence="10" key="1">
    <citation type="journal article" date="2019" name="Int. J. Syst. Evol. Microbiol.">
        <title>The Global Catalogue of Microorganisms (GCM) 10K type strain sequencing project: providing services to taxonomists for standard genome sequencing and annotation.</title>
        <authorList>
            <consortium name="The Broad Institute Genomics Platform"/>
            <consortium name="The Broad Institute Genome Sequencing Center for Infectious Disease"/>
            <person name="Wu L."/>
            <person name="Ma J."/>
        </authorList>
    </citation>
    <scope>NUCLEOTIDE SEQUENCE [LARGE SCALE GENOMIC DNA]</scope>
    <source>
        <strain evidence="10">CGMCC 4.1648</strain>
    </source>
</reference>
<dbReference type="InterPro" id="IPR051677">
    <property type="entry name" value="AfsR-DnrI-RedD_regulator"/>
</dbReference>
<protein>
    <submittedName>
        <fullName evidence="9">BTAD domain-containing putative transcriptional regulator</fullName>
    </submittedName>
</protein>
<dbReference type="Gene3D" id="1.25.40.10">
    <property type="entry name" value="Tetratricopeptide repeat domain"/>
    <property type="match status" value="2"/>
</dbReference>